<sequence length="428" mass="46623">MGESTPFQREAWTEYAIGVVVLFLRYFARWRAVGFRKWQGDDVFAVLSLIFWTAELCMLELIGQNGTNIGIPDEVGAKLSPEEIAKMEAGSKYLLAGWCFYVTLIWCLKGTMLCFFHRITEGLRLQRFVKLLSLLCVLAYIVMLAVILGHCQPLRKNWQVVPNPGDSCTLAVANYLTLVVLNVSTDAMIVATPIPLLWKVKLTSGRKVAVGLLLCSGVFIMIATILRCVMSLHDIQGINVSTIWAIRETFIGIIAVNAAAIKPLFSQSKWMKTTLMRSKDGLGSSQQSGGTSRSAARAYSSFRRGTGNGDRTVDGGRYGPYAATAAAASFTHSMSAFGGGHWSSLGKKDRGGKGGSELAHTMTQNSSEEMIVPPGFEVTEIIPDVERGLGAAGDSNKPQYQHQQQNRPHGGRQSAGGGIMVTTTYHVE</sequence>
<feature type="transmembrane region" description="Helical" evidence="7">
    <location>
        <begin position="128"/>
        <end position="150"/>
    </location>
</feature>
<comment type="caution">
    <text evidence="9">The sequence shown here is derived from an EMBL/GenBank/DDBJ whole genome shotgun (WGS) entry which is preliminary data.</text>
</comment>
<feature type="region of interest" description="Disordered" evidence="6">
    <location>
        <begin position="279"/>
        <end position="314"/>
    </location>
</feature>
<feature type="compositionally biased region" description="Polar residues" evidence="6">
    <location>
        <begin position="396"/>
        <end position="407"/>
    </location>
</feature>
<keyword evidence="10" id="KW-1185">Reference proteome</keyword>
<feature type="transmembrane region" description="Helical" evidence="7">
    <location>
        <begin position="244"/>
        <end position="265"/>
    </location>
</feature>
<dbReference type="Pfam" id="PF20684">
    <property type="entry name" value="Fung_rhodopsin"/>
    <property type="match status" value="1"/>
</dbReference>
<dbReference type="PANTHER" id="PTHR33048">
    <property type="entry name" value="PTH11-LIKE INTEGRAL MEMBRANE PROTEIN (AFU_ORTHOLOGUE AFUA_5G11245)"/>
    <property type="match status" value="1"/>
</dbReference>
<feature type="transmembrane region" description="Helical" evidence="7">
    <location>
        <begin position="170"/>
        <end position="198"/>
    </location>
</feature>
<feature type="transmembrane region" description="Helical" evidence="7">
    <location>
        <begin position="40"/>
        <end position="62"/>
    </location>
</feature>
<dbReference type="InterPro" id="IPR052337">
    <property type="entry name" value="SAT4-like"/>
</dbReference>
<feature type="transmembrane region" description="Helical" evidence="7">
    <location>
        <begin position="95"/>
        <end position="116"/>
    </location>
</feature>
<gene>
    <name evidence="9" type="ORF">PG996_013166</name>
</gene>
<evidence type="ECO:0000313" key="10">
    <source>
        <dbReference type="Proteomes" id="UP001446871"/>
    </source>
</evidence>
<evidence type="ECO:0000313" key="9">
    <source>
        <dbReference type="EMBL" id="KAK8053865.1"/>
    </source>
</evidence>
<evidence type="ECO:0000259" key="8">
    <source>
        <dbReference type="Pfam" id="PF20684"/>
    </source>
</evidence>
<organism evidence="9 10">
    <name type="scientific">Apiospora saccharicola</name>
    <dbReference type="NCBI Taxonomy" id="335842"/>
    <lineage>
        <taxon>Eukaryota</taxon>
        <taxon>Fungi</taxon>
        <taxon>Dikarya</taxon>
        <taxon>Ascomycota</taxon>
        <taxon>Pezizomycotina</taxon>
        <taxon>Sordariomycetes</taxon>
        <taxon>Xylariomycetidae</taxon>
        <taxon>Amphisphaeriales</taxon>
        <taxon>Apiosporaceae</taxon>
        <taxon>Apiospora</taxon>
    </lineage>
</organism>
<evidence type="ECO:0000256" key="5">
    <source>
        <dbReference type="ARBA" id="ARBA00038359"/>
    </source>
</evidence>
<dbReference type="EMBL" id="JAQQWM010000008">
    <property type="protein sequence ID" value="KAK8053865.1"/>
    <property type="molecule type" value="Genomic_DNA"/>
</dbReference>
<evidence type="ECO:0000256" key="4">
    <source>
        <dbReference type="ARBA" id="ARBA00023136"/>
    </source>
</evidence>
<feature type="compositionally biased region" description="Low complexity" evidence="6">
    <location>
        <begin position="281"/>
        <end position="305"/>
    </location>
</feature>
<accession>A0ABR1U4Q2</accession>
<feature type="region of interest" description="Disordered" evidence="6">
    <location>
        <begin position="388"/>
        <end position="428"/>
    </location>
</feature>
<dbReference type="Proteomes" id="UP001446871">
    <property type="component" value="Unassembled WGS sequence"/>
</dbReference>
<feature type="transmembrane region" description="Helical" evidence="7">
    <location>
        <begin position="12"/>
        <end position="28"/>
    </location>
</feature>
<evidence type="ECO:0000256" key="2">
    <source>
        <dbReference type="ARBA" id="ARBA00022692"/>
    </source>
</evidence>
<name>A0ABR1U4Q2_9PEZI</name>
<comment type="similarity">
    <text evidence="5">Belongs to the SAT4 family.</text>
</comment>
<proteinExistence type="inferred from homology"/>
<reference evidence="9 10" key="1">
    <citation type="submission" date="2023-01" db="EMBL/GenBank/DDBJ databases">
        <title>Analysis of 21 Apiospora genomes using comparative genomics revels a genus with tremendous synthesis potential of carbohydrate active enzymes and secondary metabolites.</title>
        <authorList>
            <person name="Sorensen T."/>
        </authorList>
    </citation>
    <scope>NUCLEOTIDE SEQUENCE [LARGE SCALE GENOMIC DNA]</scope>
    <source>
        <strain evidence="9 10">CBS 83171</strain>
    </source>
</reference>
<evidence type="ECO:0000256" key="1">
    <source>
        <dbReference type="ARBA" id="ARBA00004141"/>
    </source>
</evidence>
<keyword evidence="3 7" id="KW-1133">Transmembrane helix</keyword>
<evidence type="ECO:0000256" key="3">
    <source>
        <dbReference type="ARBA" id="ARBA00022989"/>
    </source>
</evidence>
<keyword evidence="4 7" id="KW-0472">Membrane</keyword>
<feature type="domain" description="Rhodopsin" evidence="8">
    <location>
        <begin position="25"/>
        <end position="266"/>
    </location>
</feature>
<comment type="subcellular location">
    <subcellularLocation>
        <location evidence="1">Membrane</location>
        <topology evidence="1">Multi-pass membrane protein</topology>
    </subcellularLocation>
</comment>
<feature type="transmembrane region" description="Helical" evidence="7">
    <location>
        <begin position="210"/>
        <end position="232"/>
    </location>
</feature>
<dbReference type="InterPro" id="IPR049326">
    <property type="entry name" value="Rhodopsin_dom_fungi"/>
</dbReference>
<dbReference type="PANTHER" id="PTHR33048:SF2">
    <property type="entry name" value="SRPK"/>
    <property type="match status" value="1"/>
</dbReference>
<protein>
    <recommendedName>
        <fullName evidence="8">Rhodopsin domain-containing protein</fullName>
    </recommendedName>
</protein>
<keyword evidence="2 7" id="KW-0812">Transmembrane</keyword>
<evidence type="ECO:0000256" key="6">
    <source>
        <dbReference type="SAM" id="MobiDB-lite"/>
    </source>
</evidence>
<evidence type="ECO:0000256" key="7">
    <source>
        <dbReference type="SAM" id="Phobius"/>
    </source>
</evidence>
<feature type="region of interest" description="Disordered" evidence="6">
    <location>
        <begin position="345"/>
        <end position="364"/>
    </location>
</feature>